<reference evidence="2 3" key="1">
    <citation type="submission" date="2019-08" db="EMBL/GenBank/DDBJ databases">
        <title>Agrococcus lahaulensis sp. nov., isolated from a cold desert of the Indian Himalayas.</title>
        <authorList>
            <person name="Qu J.H."/>
        </authorList>
    </citation>
    <scope>NUCLEOTIDE SEQUENCE [LARGE SCALE GENOMIC DNA]</scope>
    <source>
        <strain evidence="2 3">NS18</strain>
    </source>
</reference>
<proteinExistence type="predicted"/>
<sequence>MSGTATEHHRVQRQASWSGDEVWHTWRLGWADRSSRSLLLAALAVGGLLACYGLTLLLHRPPAIVPSVTLRGIGVLLLMLAAVVAPASLGYRIGAVFCIVLYAIAQVPIVLMQSTTLLGATTYGAFDAIDFLAGGALIVAWMLVRMRHPLTILIVVLGYATAGAAFFGRALPLLRPRLAADPWAEQVSIADEALVRSVLLALLLGLVLLAWWLDGWMRALLPVANVAEPHGSGRASRTGERPRLRSALILALAGLDLLAIAVAISAKQPVARGRLSEDDDWWASIVLAVSTARAAMVILGIAAAIIWITDPQYRAL</sequence>
<feature type="transmembrane region" description="Helical" evidence="1">
    <location>
        <begin position="150"/>
        <end position="174"/>
    </location>
</feature>
<evidence type="ECO:0000313" key="3">
    <source>
        <dbReference type="Proteomes" id="UP000323221"/>
    </source>
</evidence>
<protein>
    <submittedName>
        <fullName evidence="2">Uncharacterized protein</fullName>
    </submittedName>
</protein>
<keyword evidence="3" id="KW-1185">Reference proteome</keyword>
<evidence type="ECO:0000256" key="1">
    <source>
        <dbReference type="SAM" id="Phobius"/>
    </source>
</evidence>
<dbReference type="AlphaFoldDB" id="A0A5M8QEU4"/>
<dbReference type="Proteomes" id="UP000323221">
    <property type="component" value="Unassembled WGS sequence"/>
</dbReference>
<accession>A0A5M8QEU4</accession>
<dbReference type="EMBL" id="VOIR01000013">
    <property type="protein sequence ID" value="KAA6433621.1"/>
    <property type="molecule type" value="Genomic_DNA"/>
</dbReference>
<dbReference type="OrthoDB" id="5111308at2"/>
<keyword evidence="1" id="KW-0812">Transmembrane</keyword>
<dbReference type="RefSeq" id="WP_128189955.1">
    <property type="nucleotide sequence ID" value="NZ_JBFBFL010000002.1"/>
</dbReference>
<feature type="transmembrane region" description="Helical" evidence="1">
    <location>
        <begin position="247"/>
        <end position="266"/>
    </location>
</feature>
<feature type="transmembrane region" description="Helical" evidence="1">
    <location>
        <begin position="64"/>
        <end position="84"/>
    </location>
</feature>
<name>A0A5M8QEU4_9MICO</name>
<keyword evidence="1" id="KW-0472">Membrane</keyword>
<keyword evidence="1" id="KW-1133">Transmembrane helix</keyword>
<feature type="transmembrane region" description="Helical" evidence="1">
    <location>
        <begin position="123"/>
        <end position="143"/>
    </location>
</feature>
<feature type="transmembrane region" description="Helical" evidence="1">
    <location>
        <begin position="91"/>
        <end position="111"/>
    </location>
</feature>
<feature type="transmembrane region" description="Helical" evidence="1">
    <location>
        <begin position="281"/>
        <end position="308"/>
    </location>
</feature>
<evidence type="ECO:0000313" key="2">
    <source>
        <dbReference type="EMBL" id="KAA6433621.1"/>
    </source>
</evidence>
<feature type="transmembrane region" description="Helical" evidence="1">
    <location>
        <begin position="37"/>
        <end position="58"/>
    </location>
</feature>
<organism evidence="2 3">
    <name type="scientific">Agrococcus sediminis</name>
    <dbReference type="NCBI Taxonomy" id="2599924"/>
    <lineage>
        <taxon>Bacteria</taxon>
        <taxon>Bacillati</taxon>
        <taxon>Actinomycetota</taxon>
        <taxon>Actinomycetes</taxon>
        <taxon>Micrococcales</taxon>
        <taxon>Microbacteriaceae</taxon>
        <taxon>Agrococcus</taxon>
    </lineage>
</organism>
<comment type="caution">
    <text evidence="2">The sequence shown here is derived from an EMBL/GenBank/DDBJ whole genome shotgun (WGS) entry which is preliminary data.</text>
</comment>
<feature type="transmembrane region" description="Helical" evidence="1">
    <location>
        <begin position="194"/>
        <end position="213"/>
    </location>
</feature>
<gene>
    <name evidence="2" type="ORF">FQ330_05860</name>
</gene>